<name>A0ABT1Y857_9FIRM</name>
<sequence length="234" mass="27289">MKKLNHYHEIVFTIQFLKDVTFDEVQSGIAELINRSMLLDEELKNFHHQRGYKLYCFSAPYPLEQDKIYREGRMYCFNLRTMHLNFALKIKQYLSKTHGIAKVISSDLKNYSFKHINELITLTPIVCTLNNRCWLHNDGIALLSERLHLNAYKKCKSLDDSFEETAEFFFDRIEILNKVAIKIKYKGKNTILLGHKIKLSVKPQPWAQQMANIVLASGALEKNSLGLGYCLARR</sequence>
<keyword evidence="2" id="KW-1185">Reference proteome</keyword>
<dbReference type="Proteomes" id="UP001524944">
    <property type="component" value="Unassembled WGS sequence"/>
</dbReference>
<protein>
    <submittedName>
        <fullName evidence="1">CRISPR-associated protein Cas6</fullName>
    </submittedName>
</protein>
<dbReference type="EMBL" id="JANPWE010000009">
    <property type="protein sequence ID" value="MCR6546676.1"/>
    <property type="molecule type" value="Genomic_DNA"/>
</dbReference>
<accession>A0ABT1Y857</accession>
<reference evidence="1 2" key="1">
    <citation type="submission" date="2022-08" db="EMBL/GenBank/DDBJ databases">
        <title>Proteogenomics of the novel Dehalobacterium formicoaceticum strain EZ94 highlights a key role of methyltransferases during anaerobic dichloromethane degradation.</title>
        <authorList>
            <person name="Wasmund K."/>
        </authorList>
    </citation>
    <scope>NUCLEOTIDE SEQUENCE [LARGE SCALE GENOMIC DNA]</scope>
    <source>
        <strain evidence="1 2">EZ94</strain>
    </source>
</reference>
<evidence type="ECO:0000313" key="2">
    <source>
        <dbReference type="Proteomes" id="UP001524944"/>
    </source>
</evidence>
<dbReference type="Gene3D" id="3.30.70.1900">
    <property type="match status" value="1"/>
</dbReference>
<comment type="caution">
    <text evidence="1">The sequence shown here is derived from an EMBL/GenBank/DDBJ whole genome shotgun (WGS) entry which is preliminary data.</text>
</comment>
<evidence type="ECO:0000313" key="1">
    <source>
        <dbReference type="EMBL" id="MCR6546676.1"/>
    </source>
</evidence>
<organism evidence="1 2">
    <name type="scientific">Dehalobacterium formicoaceticum</name>
    <dbReference type="NCBI Taxonomy" id="51515"/>
    <lineage>
        <taxon>Bacteria</taxon>
        <taxon>Bacillati</taxon>
        <taxon>Bacillota</taxon>
        <taxon>Clostridia</taxon>
        <taxon>Eubacteriales</taxon>
        <taxon>Peptococcaceae</taxon>
        <taxon>Dehalobacterium</taxon>
    </lineage>
</organism>
<gene>
    <name evidence="1" type="ORF">NVS47_14330</name>
</gene>
<proteinExistence type="predicted"/>